<dbReference type="RefSeq" id="WP_223837066.1">
    <property type="nucleotide sequence ID" value="NZ_CABEHT010000001.1"/>
</dbReference>
<sequence>MKNDMFNSKHLLSAVAASTLLLTAVSLPNEAVYADTSSLTSTVLTPKETSFSFVATILNANGNTLSGKVVEIRDTADPNHTVIASSLSDSSGQAVFSNLPINRNLSVSVDGLTQQYNLRTNEAGSKIGASFTVKASSQETSVGETIPGKSVAATLPETSLKSKTGESFNFTAVILGKNGHVIEGKTVELFDITDGKAEKLGTQVSDKDGKARFEGLPLSRNISVRVLGDDKAYTVRTDQAGAERATAFYLNEIGKKAPQYTKNPLTITVRDEEGQAIPNQLVSVKNVLGQKVAELLTDAMGRLFLQIN</sequence>
<proteinExistence type="predicted"/>
<protein>
    <submittedName>
        <fullName evidence="2">Surface-anchored protein</fullName>
    </submittedName>
</protein>
<feature type="signal peptide" evidence="1">
    <location>
        <begin position="1"/>
        <end position="31"/>
    </location>
</feature>
<dbReference type="AlphaFoldDB" id="A0A4U9XLE1"/>
<reference evidence="2 3" key="1">
    <citation type="submission" date="2019-05" db="EMBL/GenBank/DDBJ databases">
        <authorList>
            <consortium name="Pathogen Informatics"/>
        </authorList>
    </citation>
    <scope>NUCLEOTIDE SEQUENCE [LARGE SCALE GENOMIC DNA]</scope>
    <source>
        <strain evidence="2 3">NCTC5386</strain>
    </source>
</reference>
<accession>A0A4U9XLE1</accession>
<name>A0A4U9XLE1_9STRE</name>
<dbReference type="Proteomes" id="UP000394068">
    <property type="component" value="Unassembled WGS sequence"/>
</dbReference>
<organism evidence="2 3">
    <name type="scientific">Streptococcus pseudoporcinus</name>
    <dbReference type="NCBI Taxonomy" id="361101"/>
    <lineage>
        <taxon>Bacteria</taxon>
        <taxon>Bacillati</taxon>
        <taxon>Bacillota</taxon>
        <taxon>Bacilli</taxon>
        <taxon>Lactobacillales</taxon>
        <taxon>Streptococcaceae</taxon>
        <taxon>Streptococcus</taxon>
    </lineage>
</organism>
<gene>
    <name evidence="2" type="ORF">NCTC5386_01101</name>
</gene>
<evidence type="ECO:0000313" key="3">
    <source>
        <dbReference type="Proteomes" id="UP000394068"/>
    </source>
</evidence>
<feature type="chain" id="PRO_5039643439" evidence="1">
    <location>
        <begin position="32"/>
        <end position="308"/>
    </location>
</feature>
<dbReference type="EMBL" id="CABEHT010000001">
    <property type="protein sequence ID" value="VTS13846.1"/>
    <property type="molecule type" value="Genomic_DNA"/>
</dbReference>
<keyword evidence="1" id="KW-0732">Signal</keyword>
<evidence type="ECO:0000313" key="2">
    <source>
        <dbReference type="EMBL" id="VTS13846.1"/>
    </source>
</evidence>
<evidence type="ECO:0000256" key="1">
    <source>
        <dbReference type="SAM" id="SignalP"/>
    </source>
</evidence>